<dbReference type="PATRIC" id="fig|1195236.3.peg.3132"/>
<dbReference type="SUPFAM" id="SSF55383">
    <property type="entry name" value="Copper amine oxidase, domain N"/>
    <property type="match status" value="1"/>
</dbReference>
<keyword evidence="1" id="KW-1133">Transmembrane helix</keyword>
<comment type="caution">
    <text evidence="3">The sequence shown here is derived from an EMBL/GenBank/DDBJ whole genome shotgun (WGS) entry which is preliminary data.</text>
</comment>
<dbReference type="STRING" id="1195236.CTER_2812"/>
<dbReference type="AlphaFoldDB" id="S0FI96"/>
<keyword evidence="1" id="KW-0472">Membrane</keyword>
<evidence type="ECO:0000256" key="1">
    <source>
        <dbReference type="SAM" id="Phobius"/>
    </source>
</evidence>
<proteinExistence type="predicted"/>
<evidence type="ECO:0000259" key="2">
    <source>
        <dbReference type="Pfam" id="PF07833"/>
    </source>
</evidence>
<gene>
    <name evidence="3" type="ORF">CTER_2812</name>
</gene>
<sequence>MEDINIISRIIKILLHLEGKYLELGVEELKKTVLFLLVFTILLVQLPMAVTAGTTTDTKTAKVSHDGFVDITLTTDDKKFVVHSLTKSFSVAPYINQGQLFVQIDQILPWIGYKVNFDNKTGLMTASNGTSNLSLKDKSLQYKVNGKEFKFTKAPKIVSNKLTVPVSDVFKSLGYEVTYNSKTKTTKILKSTDIGIGGFTFFNKQINLPNFFTVDKKGIYSDMLSNTEIKDIYSQEGAIILYVYDQALRQNKLVKRENGKFVDLKQNFDIVDTYIFGGCRVFYGYDNSDKKYKLYRFTGNNLSLVVGDCYSSVQVNFKDSIILNKYDSNRNYTIVKIDPKWNVRQLYTNMTMTEYYITDDWLYMKTRPQEGTKQYLLVSNGASIMMVTCTDSNAKDLYSIDFDDVRVCGGKVYAILQDDKKVRKLYQLDVDKAKKMPTDPYGLNVEVMESYNGKLYLFGTDSSKQKLNRIVEYTPGGSYSTVNSGKLSGKNVKIAKTMVINNTMILLGKQAVGVEAPKEEVLYTFKTGTWNYALDVKSIDSYIVTEKGVYLKVKDFDRASAKSTTRNSVLFINNSGSISNAAIDFNITNQSVVGDSLIFAGANNITNRYDISSHDSKYRELVTGITVKYWNLVSDQVFAGGLQDKIQTLYSLTPKASKLVKKDFEVKSVLATKVPHIYLIYGIEGDKTSIYSGSKVLYSYNMQTNTFVLLTAGKDIEKIISY</sequence>
<dbReference type="Proteomes" id="UP000014155">
    <property type="component" value="Unassembled WGS sequence"/>
</dbReference>
<dbReference type="Pfam" id="PF07833">
    <property type="entry name" value="Cu_amine_oxidN1"/>
    <property type="match status" value="1"/>
</dbReference>
<name>S0FI96_RUMCE</name>
<dbReference type="Gene3D" id="3.30.457.10">
    <property type="entry name" value="Copper amine oxidase-like, N-terminal domain"/>
    <property type="match status" value="1"/>
</dbReference>
<organism evidence="3 4">
    <name type="scientific">Ruminiclostridium cellobioparum subsp. termitidis CT1112</name>
    <dbReference type="NCBI Taxonomy" id="1195236"/>
    <lineage>
        <taxon>Bacteria</taxon>
        <taxon>Bacillati</taxon>
        <taxon>Bacillota</taxon>
        <taxon>Clostridia</taxon>
        <taxon>Eubacteriales</taxon>
        <taxon>Oscillospiraceae</taxon>
        <taxon>Ruminiclostridium</taxon>
    </lineage>
</organism>
<accession>S0FI96</accession>
<evidence type="ECO:0000313" key="3">
    <source>
        <dbReference type="EMBL" id="EMS71327.1"/>
    </source>
</evidence>
<dbReference type="InterPro" id="IPR012854">
    <property type="entry name" value="Cu_amine_oxidase-like_N"/>
</dbReference>
<keyword evidence="4" id="KW-1185">Reference proteome</keyword>
<feature type="transmembrane region" description="Helical" evidence="1">
    <location>
        <begin position="32"/>
        <end position="50"/>
    </location>
</feature>
<dbReference type="EMBL" id="AORV01000039">
    <property type="protein sequence ID" value="EMS71327.1"/>
    <property type="molecule type" value="Genomic_DNA"/>
</dbReference>
<dbReference type="InterPro" id="IPR036582">
    <property type="entry name" value="Mao_N_sf"/>
</dbReference>
<evidence type="ECO:0000313" key="4">
    <source>
        <dbReference type="Proteomes" id="UP000014155"/>
    </source>
</evidence>
<protein>
    <submittedName>
        <fullName evidence="3">Copper amine oxidase domain-containing protein</fullName>
    </submittedName>
</protein>
<feature type="domain" description="Copper amine oxidase-like N-terminal" evidence="2">
    <location>
        <begin position="88"/>
        <end position="188"/>
    </location>
</feature>
<keyword evidence="1" id="KW-0812">Transmembrane</keyword>
<reference evidence="3 4" key="1">
    <citation type="journal article" date="2013" name="Genome Announc.">
        <title>Draft Genome Sequence of the Cellulolytic, Mesophilic, Anaerobic Bacterium Clostridium termitidis Strain CT1112 (DSM 5398).</title>
        <authorList>
            <person name="Lal S."/>
            <person name="Ramachandran U."/>
            <person name="Zhang X."/>
            <person name="Munir R."/>
            <person name="Sparling R."/>
            <person name="Levin D.B."/>
        </authorList>
    </citation>
    <scope>NUCLEOTIDE SEQUENCE [LARGE SCALE GENOMIC DNA]</scope>
    <source>
        <strain evidence="3 4">CT1112</strain>
    </source>
</reference>